<dbReference type="InterPro" id="IPR016035">
    <property type="entry name" value="Acyl_Trfase/lysoPLipase"/>
</dbReference>
<organism evidence="7 8">
    <name type="scientific">Mycobacterium simiae</name>
    <name type="common">Mycobacterium habana</name>
    <dbReference type="NCBI Taxonomy" id="1784"/>
    <lineage>
        <taxon>Bacteria</taxon>
        <taxon>Bacillati</taxon>
        <taxon>Actinomycetota</taxon>
        <taxon>Actinomycetes</taxon>
        <taxon>Mycobacteriales</taxon>
        <taxon>Mycobacteriaceae</taxon>
        <taxon>Mycobacterium</taxon>
        <taxon>Mycobacterium simiae complex</taxon>
    </lineage>
</organism>
<gene>
    <name evidence="7" type="ORF">F0Q45_25415</name>
</gene>
<dbReference type="InterPro" id="IPR042104">
    <property type="entry name" value="PKS_dehydratase_sf"/>
</dbReference>
<name>A0A5B1B905_MYCSI</name>
<dbReference type="Gene3D" id="3.40.366.10">
    <property type="entry name" value="Malonyl-Coenzyme A Acyl Carrier Protein, domain 2"/>
    <property type="match status" value="1"/>
</dbReference>
<dbReference type="InterPro" id="IPR049900">
    <property type="entry name" value="PKS_mFAS_DH"/>
</dbReference>
<dbReference type="SUPFAM" id="SSF51735">
    <property type="entry name" value="NAD(P)-binding Rossmann-fold domains"/>
    <property type="match status" value="1"/>
</dbReference>
<dbReference type="InterPro" id="IPR049552">
    <property type="entry name" value="PKS_DH_N"/>
</dbReference>
<feature type="region of interest" description="C-terminal hotdog fold" evidence="5">
    <location>
        <begin position="545"/>
        <end position="681"/>
    </location>
</feature>
<feature type="non-terminal residue" evidence="7">
    <location>
        <position position="794"/>
    </location>
</feature>
<dbReference type="SUPFAM" id="SSF55048">
    <property type="entry name" value="Probable ACP-binding domain of malonyl-CoA ACP transacylase"/>
    <property type="match status" value="1"/>
</dbReference>
<comment type="caution">
    <text evidence="7">The sequence shown here is derived from an EMBL/GenBank/DDBJ whole genome shotgun (WGS) entry which is preliminary data.</text>
</comment>
<feature type="active site" description="Proton donor; for dehydratase activity" evidence="5">
    <location>
        <position position="604"/>
    </location>
</feature>
<dbReference type="InterPro" id="IPR014043">
    <property type="entry name" value="Acyl_transferase_dom"/>
</dbReference>
<keyword evidence="3 7" id="KW-0808">Transferase</keyword>
<protein>
    <submittedName>
        <fullName evidence="7">Acyltransferase domain-containing protein</fullName>
    </submittedName>
</protein>
<evidence type="ECO:0000313" key="7">
    <source>
        <dbReference type="EMBL" id="KAA1243744.1"/>
    </source>
</evidence>
<dbReference type="SMART" id="SM00827">
    <property type="entry name" value="PKS_AT"/>
    <property type="match status" value="1"/>
</dbReference>
<dbReference type="Gene3D" id="3.10.129.110">
    <property type="entry name" value="Polyketide synthase dehydratase"/>
    <property type="match status" value="1"/>
</dbReference>
<evidence type="ECO:0000313" key="8">
    <source>
        <dbReference type="Proteomes" id="UP000324701"/>
    </source>
</evidence>
<dbReference type="AlphaFoldDB" id="A0A5B1B905"/>
<dbReference type="FunFam" id="3.40.366.10:FF:000002">
    <property type="entry name" value="Probable polyketide synthase 2"/>
    <property type="match status" value="1"/>
</dbReference>
<dbReference type="RefSeq" id="WP_149656507.1">
    <property type="nucleotide sequence ID" value="NZ_VTZN01000329.1"/>
</dbReference>
<dbReference type="InterPro" id="IPR020807">
    <property type="entry name" value="PKS_DH"/>
</dbReference>
<keyword evidence="4 7" id="KW-0012">Acyltransferase</keyword>
<evidence type="ECO:0000256" key="3">
    <source>
        <dbReference type="ARBA" id="ARBA00022679"/>
    </source>
</evidence>
<dbReference type="Pfam" id="PF21089">
    <property type="entry name" value="PKS_DH_N"/>
    <property type="match status" value="1"/>
</dbReference>
<accession>A0A5B1B905</accession>
<dbReference type="InterPro" id="IPR050091">
    <property type="entry name" value="PKS_NRPS_Biosynth_Enz"/>
</dbReference>
<dbReference type="SMART" id="SM00826">
    <property type="entry name" value="PKS_DH"/>
    <property type="match status" value="1"/>
</dbReference>
<dbReference type="Proteomes" id="UP000324701">
    <property type="component" value="Unassembled WGS sequence"/>
</dbReference>
<dbReference type="Gene3D" id="3.40.50.11460">
    <property type="match status" value="1"/>
</dbReference>
<dbReference type="EMBL" id="VTZN01000329">
    <property type="protein sequence ID" value="KAA1243744.1"/>
    <property type="molecule type" value="Genomic_DNA"/>
</dbReference>
<feature type="domain" description="PKS/mFAS DH" evidence="6">
    <location>
        <begin position="406"/>
        <end position="681"/>
    </location>
</feature>
<sequence length="794" mass="83412">VGGDCGELLAGLAALADGQHAAALAVGHPVGGKVAFVFPGHGPQWVSMAVELLDSSPVFAKELRACADALAPYVGWSLLEVLRGEVAESSLDRVDVVQPALFAVMVSLAALWRSCGVRPAMVVGHSQGEIAAAYVAGALSLEDAARLVALRGRVIAELARSGGMASVGLAVEQVESGLSRWQGRISVAAVNSPVSTTVSGELGVVEEFVAQCEADGVFARLIPVDYASHSVQVEAARERLIAELASITPRAGDVAFYSTVTGAGLSTEALDPEYWYRNLREPVRFADVTRLVLEQGCRTFIEMSPHPVLALAITETVEAAGQDLDEVAVLGSMRRGEGGWRRFVTSLAAAHVHGVGVDWASVFAPHHPQRVPLPTYAFQRERFWLKSYNATGSADLTSAGLSAVDHPLLSAAVSLGDDQGWLFSGQLSVSSQPWLADHAVFDVVLLPGTALVELALAAGARAGVPRLDELVLQTPLLVPDEGTVQLQLLIGGPDGDARRPVTVYSRPHSDASEPAHPWARHAAGVLSVDDGGDLQHLVSWPPAGAQAVDTQALYDRLSDKGFQYGPVFQGVQALWRRGEELFAEVGLGAEQPIEEFGVHPALFDAALHPAPSLIDGQPGQVLLPFAWSGVWLAGTGASRLRVALAPTDAGGLQLHAWDFNGDPVIRVDSLDVRPIDAAGLAGDNRGGVESLYALGWTPVETGQASAQQVAILDEGALNFTDIAAEHYPDLAGLAQAIRAGGSVPEVVLTAAPISDEGGVADSARSGLYRTLSLVQAWLGVPELTQSRLVFVTRL</sequence>
<dbReference type="PANTHER" id="PTHR43775">
    <property type="entry name" value="FATTY ACID SYNTHASE"/>
    <property type="match status" value="1"/>
</dbReference>
<dbReference type="GO" id="GO:0004312">
    <property type="term" value="F:fatty acid synthase activity"/>
    <property type="evidence" value="ECO:0007669"/>
    <property type="project" value="TreeGrafter"/>
</dbReference>
<dbReference type="PROSITE" id="PS52019">
    <property type="entry name" value="PKS_MFAS_DH"/>
    <property type="match status" value="1"/>
</dbReference>
<dbReference type="GO" id="GO:0006633">
    <property type="term" value="P:fatty acid biosynthetic process"/>
    <property type="evidence" value="ECO:0007669"/>
    <property type="project" value="TreeGrafter"/>
</dbReference>
<dbReference type="InterPro" id="IPR049551">
    <property type="entry name" value="PKS_DH_C"/>
</dbReference>
<dbReference type="Pfam" id="PF14765">
    <property type="entry name" value="PS-DH"/>
    <property type="match status" value="1"/>
</dbReference>
<evidence type="ECO:0000256" key="4">
    <source>
        <dbReference type="ARBA" id="ARBA00023315"/>
    </source>
</evidence>
<keyword evidence="8" id="KW-1185">Reference proteome</keyword>
<dbReference type="InterPro" id="IPR001227">
    <property type="entry name" value="Ac_transferase_dom_sf"/>
</dbReference>
<keyword evidence="1" id="KW-0596">Phosphopantetheine</keyword>
<feature type="non-terminal residue" evidence="7">
    <location>
        <position position="1"/>
    </location>
</feature>
<evidence type="ECO:0000259" key="6">
    <source>
        <dbReference type="PROSITE" id="PS52019"/>
    </source>
</evidence>
<feature type="active site" description="Proton acceptor; for dehydratase activity" evidence="5">
    <location>
        <position position="438"/>
    </location>
</feature>
<keyword evidence="2" id="KW-0597">Phosphoprotein</keyword>
<proteinExistence type="predicted"/>
<reference evidence="7 8" key="1">
    <citation type="submission" date="2019-09" db="EMBL/GenBank/DDBJ databases">
        <title>Report of infection by Mycobacterium simiae a patient suffering from pulmonary tuberculosis.</title>
        <authorList>
            <person name="Mohanty P.S."/>
            <person name="Bansal A.K."/>
            <person name="Singh H."/>
            <person name="Sharma S."/>
            <person name="Patil S.A."/>
            <person name="Upadhaya P."/>
            <person name="Singh P.K."/>
            <person name="Kumar D."/>
            <person name="Kumar S."/>
            <person name="Singh R.K."/>
            <person name="Chaudhary B."/>
        </authorList>
    </citation>
    <scope>NUCLEOTIDE SEQUENCE [LARGE SCALE GENOMIC DNA]</scope>
    <source>
        <strain evidence="7 8">JAL-560-SIM</strain>
    </source>
</reference>
<dbReference type="Gene3D" id="3.30.70.3290">
    <property type="match status" value="1"/>
</dbReference>
<dbReference type="InterPro" id="IPR016036">
    <property type="entry name" value="Malonyl_transacylase_ACP-bd"/>
</dbReference>
<feature type="region of interest" description="N-terminal hotdog fold" evidence="5">
    <location>
        <begin position="406"/>
        <end position="533"/>
    </location>
</feature>
<dbReference type="PANTHER" id="PTHR43775:SF51">
    <property type="entry name" value="INACTIVE PHENOLPHTHIOCEROL SYNTHESIS POLYKETIDE SYNTHASE TYPE I PKS1-RELATED"/>
    <property type="match status" value="1"/>
</dbReference>
<dbReference type="InterPro" id="IPR036291">
    <property type="entry name" value="NAD(P)-bd_dom_sf"/>
</dbReference>
<evidence type="ECO:0000256" key="5">
    <source>
        <dbReference type="PROSITE-ProRule" id="PRU01363"/>
    </source>
</evidence>
<dbReference type="SUPFAM" id="SSF52151">
    <property type="entry name" value="FabD/lysophospholipase-like"/>
    <property type="match status" value="1"/>
</dbReference>
<dbReference type="OrthoDB" id="9778690at2"/>
<evidence type="ECO:0000256" key="2">
    <source>
        <dbReference type="ARBA" id="ARBA00022553"/>
    </source>
</evidence>
<evidence type="ECO:0000256" key="1">
    <source>
        <dbReference type="ARBA" id="ARBA00022450"/>
    </source>
</evidence>
<dbReference type="Pfam" id="PF00698">
    <property type="entry name" value="Acyl_transf_1"/>
    <property type="match status" value="1"/>
</dbReference>